<evidence type="ECO:0000256" key="2">
    <source>
        <dbReference type="SAM" id="SignalP"/>
    </source>
</evidence>
<evidence type="ECO:0000256" key="1">
    <source>
        <dbReference type="SAM" id="Coils"/>
    </source>
</evidence>
<feature type="signal peptide" evidence="2">
    <location>
        <begin position="1"/>
        <end position="21"/>
    </location>
</feature>
<keyword evidence="4" id="KW-1185">Reference proteome</keyword>
<keyword evidence="1" id="KW-0175">Coiled coil</keyword>
<name>A0ABM7P461_9BACT</name>
<dbReference type="EMBL" id="AP024485">
    <property type="protein sequence ID" value="BCS87634.1"/>
    <property type="molecule type" value="Genomic_DNA"/>
</dbReference>
<dbReference type="Proteomes" id="UP001053296">
    <property type="component" value="Chromosome"/>
</dbReference>
<feature type="coiled-coil region" evidence="1">
    <location>
        <begin position="73"/>
        <end position="107"/>
    </location>
</feature>
<sequence length="249" mass="29035">MFTRCIFLLFMLLTLPGAASAASAKAVQNKAEQAIAVEASAQKQYLQWTDRKETMAAEIRDMKATESWLEFQNRKYANYVKKQEEVIAELQRRKEEAKRIKMELEPELETVVDRLERFVAADLPFLVEERRQRIQFLRDSLNDYHLLLSEKLRRVFEALLVETEYGRNIATSTQELTINGQQTVITVFRLGRTALFYQTADGAEVGYWDRTSKDWVLLNEDYSHTLRQARDMAERKRAVELLDLPIGAY</sequence>
<dbReference type="InterPro" id="IPR016866">
    <property type="entry name" value="UCP028069"/>
</dbReference>
<accession>A0ABM7P461</accession>
<evidence type="ECO:0000313" key="4">
    <source>
        <dbReference type="Proteomes" id="UP001053296"/>
    </source>
</evidence>
<dbReference type="Pfam" id="PF11932">
    <property type="entry name" value="DUF3450"/>
    <property type="match status" value="1"/>
</dbReference>
<reference evidence="3" key="1">
    <citation type="journal article" date="2022" name="Arch. Microbiol.">
        <title>Pseudodesulfovibrio sediminis sp. nov., a mesophilic and neutrophilic sulfate-reducing bacterium isolated from sediment of a brackish lake.</title>
        <authorList>
            <person name="Takahashi A."/>
            <person name="Kojima H."/>
            <person name="Watanabe M."/>
            <person name="Fukui M."/>
        </authorList>
    </citation>
    <scope>NUCLEOTIDE SEQUENCE</scope>
    <source>
        <strain evidence="3">SF6</strain>
    </source>
</reference>
<proteinExistence type="predicted"/>
<organism evidence="3 4">
    <name type="scientific">Pseudodesulfovibrio sediminis</name>
    <dbReference type="NCBI Taxonomy" id="2810563"/>
    <lineage>
        <taxon>Bacteria</taxon>
        <taxon>Pseudomonadati</taxon>
        <taxon>Thermodesulfobacteriota</taxon>
        <taxon>Desulfovibrionia</taxon>
        <taxon>Desulfovibrionales</taxon>
        <taxon>Desulfovibrionaceae</taxon>
    </lineage>
</organism>
<dbReference type="PIRSF" id="PIRSF028069">
    <property type="entry name" value="UCP028069"/>
    <property type="match status" value="1"/>
</dbReference>
<feature type="chain" id="PRO_5047316080" evidence="2">
    <location>
        <begin position="22"/>
        <end position="249"/>
    </location>
</feature>
<gene>
    <name evidence="3" type="ORF">PSDVSF_08760</name>
</gene>
<keyword evidence="2" id="KW-0732">Signal</keyword>
<evidence type="ECO:0000313" key="3">
    <source>
        <dbReference type="EMBL" id="BCS87634.1"/>
    </source>
</evidence>
<protein>
    <submittedName>
        <fullName evidence="3">DUF3450 domain-containing protein</fullName>
    </submittedName>
</protein>
<dbReference type="RefSeq" id="WP_229594082.1">
    <property type="nucleotide sequence ID" value="NZ_AP024485.1"/>
</dbReference>